<comment type="similarity">
    <text evidence="1">Belongs to the LysR transcriptional regulatory family.</text>
</comment>
<evidence type="ECO:0000256" key="4">
    <source>
        <dbReference type="ARBA" id="ARBA00023163"/>
    </source>
</evidence>
<keyword evidence="2" id="KW-0805">Transcription regulation</keyword>
<dbReference type="AlphaFoldDB" id="A0A0R1QCS9"/>
<dbReference type="PANTHER" id="PTHR30346">
    <property type="entry name" value="TRANSCRIPTIONAL DUAL REGULATOR HCAR-RELATED"/>
    <property type="match status" value="1"/>
</dbReference>
<dbReference type="GO" id="GO:0003677">
    <property type="term" value="F:DNA binding"/>
    <property type="evidence" value="ECO:0007669"/>
    <property type="project" value="UniProtKB-KW"/>
</dbReference>
<sequence length="291" mass="31907">MDIRKLATFVDLADTLNYTETASRLFTTQATISKQIKSLEVALDTVLVDRSHRAITLTAAGELVLPYAQQIVAAQKEMSEQLREQAAQLGMRLVIRAVPSISSYKGFNTIAAFTKQHPEVDLQFSEAETATLLPGLDHGDSDVIFTRLYDIQHSKYDVIIGESDHFVALLPKDHPLATAKSIPVSAIAHDQLLLLSESTGLYQPVVDMMAKAGVTPKVTYTGQRIDLIAGMVNRGMGVAIMMARSVDLEDYANVVAVPITPTVVSHLAFMRVHGKHSVASDLFWAFCEKRP</sequence>
<dbReference type="SUPFAM" id="SSF46785">
    <property type="entry name" value="Winged helix' DNA-binding domain"/>
    <property type="match status" value="1"/>
</dbReference>
<dbReference type="CDD" id="cd05466">
    <property type="entry name" value="PBP2_LTTR_substrate"/>
    <property type="match status" value="1"/>
</dbReference>
<evidence type="ECO:0000256" key="1">
    <source>
        <dbReference type="ARBA" id="ARBA00009437"/>
    </source>
</evidence>
<dbReference type="EMBL" id="AZEU01000227">
    <property type="protein sequence ID" value="KRL42519.1"/>
    <property type="molecule type" value="Genomic_DNA"/>
</dbReference>
<dbReference type="Pfam" id="PF00126">
    <property type="entry name" value="HTH_1"/>
    <property type="match status" value="1"/>
</dbReference>
<keyword evidence="4" id="KW-0804">Transcription</keyword>
<reference evidence="6 7" key="1">
    <citation type="journal article" date="2015" name="Genome Announc.">
        <title>Expanding the biotechnology potential of lactobacilli through comparative genomics of 213 strains and associated genera.</title>
        <authorList>
            <person name="Sun Z."/>
            <person name="Harris H.M."/>
            <person name="McCann A."/>
            <person name="Guo C."/>
            <person name="Argimon S."/>
            <person name="Zhang W."/>
            <person name="Yang X."/>
            <person name="Jeffery I.B."/>
            <person name="Cooney J.C."/>
            <person name="Kagawa T.F."/>
            <person name="Liu W."/>
            <person name="Song Y."/>
            <person name="Salvetti E."/>
            <person name="Wrobel A."/>
            <person name="Rasinkangas P."/>
            <person name="Parkhill J."/>
            <person name="Rea M.C."/>
            <person name="O'Sullivan O."/>
            <person name="Ritari J."/>
            <person name="Douillard F.P."/>
            <person name="Paul Ross R."/>
            <person name="Yang R."/>
            <person name="Briner A.E."/>
            <person name="Felis G.E."/>
            <person name="de Vos W.M."/>
            <person name="Barrangou R."/>
            <person name="Klaenhammer T.R."/>
            <person name="Caufield P.W."/>
            <person name="Cui Y."/>
            <person name="Zhang H."/>
            <person name="O'Toole P.W."/>
        </authorList>
    </citation>
    <scope>NUCLEOTIDE SEQUENCE [LARGE SCALE GENOMIC DNA]</scope>
    <source>
        <strain evidence="6 7">DSM 13343</strain>
    </source>
</reference>
<dbReference type="InterPro" id="IPR005119">
    <property type="entry name" value="LysR_subst-bd"/>
</dbReference>
<dbReference type="InterPro" id="IPR036388">
    <property type="entry name" value="WH-like_DNA-bd_sf"/>
</dbReference>
<dbReference type="OrthoDB" id="119203at2"/>
<dbReference type="RefSeq" id="WP_054717417.1">
    <property type="nucleotide sequence ID" value="NZ_AZEU01000227.1"/>
</dbReference>
<comment type="caution">
    <text evidence="6">The sequence shown here is derived from an EMBL/GenBank/DDBJ whole genome shotgun (WGS) entry which is preliminary data.</text>
</comment>
<dbReference type="InterPro" id="IPR036390">
    <property type="entry name" value="WH_DNA-bd_sf"/>
</dbReference>
<dbReference type="Proteomes" id="UP000051790">
    <property type="component" value="Unassembled WGS sequence"/>
</dbReference>
<evidence type="ECO:0000313" key="7">
    <source>
        <dbReference type="Proteomes" id="UP000051790"/>
    </source>
</evidence>
<keyword evidence="7" id="KW-1185">Reference proteome</keyword>
<dbReference type="Gene3D" id="1.10.10.10">
    <property type="entry name" value="Winged helix-like DNA-binding domain superfamily/Winged helix DNA-binding domain"/>
    <property type="match status" value="1"/>
</dbReference>
<proteinExistence type="inferred from homology"/>
<dbReference type="PATRIC" id="fig|1423769.4.peg.2059"/>
<gene>
    <name evidence="6" type="ORF">FD01_GL001911</name>
</gene>
<name>A0A0R1QCS9_9LACO</name>
<evidence type="ECO:0000259" key="5">
    <source>
        <dbReference type="PROSITE" id="PS50931"/>
    </source>
</evidence>
<evidence type="ECO:0000256" key="2">
    <source>
        <dbReference type="ARBA" id="ARBA00023015"/>
    </source>
</evidence>
<keyword evidence="3" id="KW-0238">DNA-binding</keyword>
<evidence type="ECO:0000256" key="3">
    <source>
        <dbReference type="ARBA" id="ARBA00023125"/>
    </source>
</evidence>
<dbReference type="FunFam" id="1.10.10.10:FF:000001">
    <property type="entry name" value="LysR family transcriptional regulator"/>
    <property type="match status" value="1"/>
</dbReference>
<protein>
    <submittedName>
        <fullName evidence="6">LysR family transcriptional regulator</fullName>
    </submittedName>
</protein>
<evidence type="ECO:0000313" key="6">
    <source>
        <dbReference type="EMBL" id="KRL42519.1"/>
    </source>
</evidence>
<feature type="domain" description="HTH lysR-type" evidence="5">
    <location>
        <begin position="1"/>
        <end position="58"/>
    </location>
</feature>
<organism evidence="6 7">
    <name type="scientific">Lacticaseibacillus manihotivorans DSM 13343 = JCM 12514</name>
    <dbReference type="NCBI Taxonomy" id="1423769"/>
    <lineage>
        <taxon>Bacteria</taxon>
        <taxon>Bacillati</taxon>
        <taxon>Bacillota</taxon>
        <taxon>Bacilli</taxon>
        <taxon>Lactobacillales</taxon>
        <taxon>Lactobacillaceae</taxon>
        <taxon>Lacticaseibacillus</taxon>
    </lineage>
</organism>
<dbReference type="GO" id="GO:0003700">
    <property type="term" value="F:DNA-binding transcription factor activity"/>
    <property type="evidence" value="ECO:0007669"/>
    <property type="project" value="InterPro"/>
</dbReference>
<dbReference type="PANTHER" id="PTHR30346:SF28">
    <property type="entry name" value="HTH-TYPE TRANSCRIPTIONAL REGULATOR CYNR"/>
    <property type="match status" value="1"/>
</dbReference>
<accession>A0A0R1QCS9</accession>
<dbReference type="Pfam" id="PF03466">
    <property type="entry name" value="LysR_substrate"/>
    <property type="match status" value="1"/>
</dbReference>
<dbReference type="Gene3D" id="3.40.190.290">
    <property type="match status" value="1"/>
</dbReference>
<dbReference type="PROSITE" id="PS50931">
    <property type="entry name" value="HTH_LYSR"/>
    <property type="match status" value="1"/>
</dbReference>
<dbReference type="GO" id="GO:0032993">
    <property type="term" value="C:protein-DNA complex"/>
    <property type="evidence" value="ECO:0007669"/>
    <property type="project" value="TreeGrafter"/>
</dbReference>
<dbReference type="InterPro" id="IPR000847">
    <property type="entry name" value="LysR_HTH_N"/>
</dbReference>
<dbReference type="SUPFAM" id="SSF53850">
    <property type="entry name" value="Periplasmic binding protein-like II"/>
    <property type="match status" value="1"/>
</dbReference>